<keyword evidence="2" id="KW-1185">Reference proteome</keyword>
<dbReference type="Proteomes" id="UP000008370">
    <property type="component" value="Unassembled WGS sequence"/>
</dbReference>
<sequence>MAAKRLLFLPDRTHNWANHPSHSAADYPIAPGGAALFPFPPPTVFDAQTNQLGPMLHVPLKPKSLAGSPLRARFSSTKPTPAIDALGAKMGGILNIKHCATFADHLIRYAHAESQHLQEMQVTTYPEQTMRSSWSADRTVHNATLPTAATQCAAIDRLAAQYVNLSVGKSVSLNSELSMLIDAHREILDLVNAWMQTRYERDGNDPTP</sequence>
<dbReference type="HOGENOM" id="CLU_1326800_0_0_1"/>
<organism evidence="1 2">
    <name type="scientific">Phanerochaete carnosa (strain HHB-10118-sp)</name>
    <name type="common">White-rot fungus</name>
    <name type="synonym">Peniophora carnosa</name>
    <dbReference type="NCBI Taxonomy" id="650164"/>
    <lineage>
        <taxon>Eukaryota</taxon>
        <taxon>Fungi</taxon>
        <taxon>Dikarya</taxon>
        <taxon>Basidiomycota</taxon>
        <taxon>Agaricomycotina</taxon>
        <taxon>Agaricomycetes</taxon>
        <taxon>Polyporales</taxon>
        <taxon>Phanerochaetaceae</taxon>
        <taxon>Phanerochaete</taxon>
    </lineage>
</organism>
<dbReference type="EMBL" id="JH930474">
    <property type="protein sequence ID" value="EKM53515.1"/>
    <property type="molecule type" value="Genomic_DNA"/>
</dbReference>
<reference evidence="1 2" key="1">
    <citation type="journal article" date="2012" name="BMC Genomics">
        <title>Comparative genomics of the white-rot fungi, Phanerochaete carnosa and P. chrysosporium, to elucidate the genetic basis of the distinct wood types they colonize.</title>
        <authorList>
            <person name="Suzuki H."/>
            <person name="MacDonald J."/>
            <person name="Syed K."/>
            <person name="Salamov A."/>
            <person name="Hori C."/>
            <person name="Aerts A."/>
            <person name="Henrissat B."/>
            <person name="Wiebenga A."/>
            <person name="vanKuyk P.A."/>
            <person name="Barry K."/>
            <person name="Lindquist E."/>
            <person name="LaButti K."/>
            <person name="Lapidus A."/>
            <person name="Lucas S."/>
            <person name="Coutinho P."/>
            <person name="Gong Y."/>
            <person name="Samejima M."/>
            <person name="Mahadevan R."/>
            <person name="Abou-Zaid M."/>
            <person name="de Vries R.P."/>
            <person name="Igarashi K."/>
            <person name="Yadav J.S."/>
            <person name="Grigoriev I.V."/>
            <person name="Master E.R."/>
        </authorList>
    </citation>
    <scope>NUCLEOTIDE SEQUENCE [LARGE SCALE GENOMIC DNA]</scope>
    <source>
        <strain evidence="1 2">HHB-10118-sp</strain>
    </source>
</reference>
<dbReference type="AlphaFoldDB" id="K5W303"/>
<evidence type="ECO:0000313" key="1">
    <source>
        <dbReference type="EMBL" id="EKM53515.1"/>
    </source>
</evidence>
<dbReference type="GeneID" id="18917573"/>
<evidence type="ECO:0000313" key="2">
    <source>
        <dbReference type="Proteomes" id="UP000008370"/>
    </source>
</evidence>
<gene>
    <name evidence="1" type="ORF">PHACADRAFT_259932</name>
</gene>
<dbReference type="RefSeq" id="XP_007398203.1">
    <property type="nucleotide sequence ID" value="XM_007398141.1"/>
</dbReference>
<accession>K5W303</accession>
<name>K5W303_PHACS</name>
<protein>
    <submittedName>
        <fullName evidence="1">Uncharacterized protein</fullName>
    </submittedName>
</protein>
<proteinExistence type="predicted"/>
<dbReference type="InParanoid" id="K5W303"/>
<dbReference type="KEGG" id="pco:PHACADRAFT_259932"/>